<name>A0A5J4Z5E7_PORPP</name>
<evidence type="ECO:0000256" key="3">
    <source>
        <dbReference type="ARBA" id="ARBA00022980"/>
    </source>
</evidence>
<dbReference type="OrthoDB" id="274752at2759"/>
<gene>
    <name evidence="6" type="ORF">FVE85_6130</name>
</gene>
<comment type="subunit">
    <text evidence="2">Part of the 30S ribosomal subunit.</text>
</comment>
<sequence>MAMHATLRALARCSNPRAYHPTHAGTRFNKITEQTSTRWRLEVLGVGPAPAFCRKLQRGFCTITDAVDQGESVTSAVQDGLAGGDEWHEETASAPPQKTPVLLSDLPKELVDKYVHKLGSWRTTFRTPVYTLPYLEAPDEEIATMDKDMIRVLLKAYGERVWVPMKGYIKPKGKQSRIEKNKKLLNEQKEQWPEIWRRRLRISTQITNKQQVKRGTVVSNKMDRTVNVAVRVVKYVPKFNKHYFKHHKFFAHDEYNLCREGDEVAIKQLKTGNLTERKNWVIIENYGSRVLKKDPRKELLLAYIEQRLLIERLERETKRKIRPYPKISRQEQLKAELDAAVAMRDLSITIPPIPGQESADSQSQDSGSI</sequence>
<feature type="compositionally biased region" description="Polar residues" evidence="5">
    <location>
        <begin position="358"/>
        <end position="369"/>
    </location>
</feature>
<comment type="similarity">
    <text evidence="1">Belongs to the universal ribosomal protein uS17 family.</text>
</comment>
<accession>A0A5J4Z5E7</accession>
<dbReference type="CDD" id="cd00364">
    <property type="entry name" value="Ribosomal_uS17"/>
    <property type="match status" value="1"/>
</dbReference>
<dbReference type="AlphaFoldDB" id="A0A5J4Z5E7"/>
<dbReference type="GO" id="GO:0003735">
    <property type="term" value="F:structural constituent of ribosome"/>
    <property type="evidence" value="ECO:0007669"/>
    <property type="project" value="InterPro"/>
</dbReference>
<dbReference type="InterPro" id="IPR000266">
    <property type="entry name" value="Ribosomal_uS17"/>
</dbReference>
<evidence type="ECO:0000313" key="7">
    <source>
        <dbReference type="Proteomes" id="UP000324585"/>
    </source>
</evidence>
<evidence type="ECO:0000256" key="4">
    <source>
        <dbReference type="ARBA" id="ARBA00023274"/>
    </source>
</evidence>
<dbReference type="PANTHER" id="PTHR10744">
    <property type="entry name" value="40S RIBOSOMAL PROTEIN S11 FAMILY MEMBER"/>
    <property type="match status" value="1"/>
</dbReference>
<evidence type="ECO:0000256" key="1">
    <source>
        <dbReference type="ARBA" id="ARBA00010254"/>
    </source>
</evidence>
<dbReference type="Proteomes" id="UP000324585">
    <property type="component" value="Unassembled WGS sequence"/>
</dbReference>
<dbReference type="Gene3D" id="2.40.50.140">
    <property type="entry name" value="Nucleic acid-binding proteins"/>
    <property type="match status" value="1"/>
</dbReference>
<dbReference type="EMBL" id="VRMN01000001">
    <property type="protein sequence ID" value="KAA8498545.1"/>
    <property type="molecule type" value="Genomic_DNA"/>
</dbReference>
<protein>
    <submittedName>
        <fullName evidence="6">30S ribosomal protein S17</fullName>
    </submittedName>
</protein>
<proteinExistence type="inferred from homology"/>
<keyword evidence="4" id="KW-0687">Ribonucleoprotein</keyword>
<dbReference type="GO" id="GO:0006412">
    <property type="term" value="P:translation"/>
    <property type="evidence" value="ECO:0007669"/>
    <property type="project" value="InterPro"/>
</dbReference>
<reference evidence="7" key="1">
    <citation type="journal article" date="2019" name="Nat. Commun.">
        <title>Expansion of phycobilisome linker gene families in mesophilic red algae.</title>
        <authorList>
            <person name="Lee J."/>
            <person name="Kim D."/>
            <person name="Bhattacharya D."/>
            <person name="Yoon H.S."/>
        </authorList>
    </citation>
    <scope>NUCLEOTIDE SEQUENCE [LARGE SCALE GENOMIC DNA]</scope>
    <source>
        <strain evidence="7">CCMP 1328</strain>
    </source>
</reference>
<dbReference type="InterPro" id="IPR012340">
    <property type="entry name" value="NA-bd_OB-fold"/>
</dbReference>
<evidence type="ECO:0000256" key="5">
    <source>
        <dbReference type="SAM" id="MobiDB-lite"/>
    </source>
</evidence>
<keyword evidence="7" id="KW-1185">Reference proteome</keyword>
<keyword evidence="3 6" id="KW-0689">Ribosomal protein</keyword>
<feature type="region of interest" description="Disordered" evidence="5">
    <location>
        <begin position="350"/>
        <end position="369"/>
    </location>
</feature>
<dbReference type="SUPFAM" id="SSF50249">
    <property type="entry name" value="Nucleic acid-binding proteins"/>
    <property type="match status" value="1"/>
</dbReference>
<organism evidence="6 7">
    <name type="scientific">Porphyridium purpureum</name>
    <name type="common">Red alga</name>
    <name type="synonym">Porphyridium cruentum</name>
    <dbReference type="NCBI Taxonomy" id="35688"/>
    <lineage>
        <taxon>Eukaryota</taxon>
        <taxon>Rhodophyta</taxon>
        <taxon>Bangiophyceae</taxon>
        <taxon>Porphyridiales</taxon>
        <taxon>Porphyridiaceae</taxon>
        <taxon>Porphyridium</taxon>
    </lineage>
</organism>
<dbReference type="PANTHER" id="PTHR10744:SF1">
    <property type="entry name" value="SMALL RIBOSOMAL SUBUNIT PROTEIN US17M"/>
    <property type="match status" value="1"/>
</dbReference>
<dbReference type="Pfam" id="PF00366">
    <property type="entry name" value="Ribosomal_S17"/>
    <property type="match status" value="1"/>
</dbReference>
<comment type="caution">
    <text evidence="6">The sequence shown here is derived from an EMBL/GenBank/DDBJ whole genome shotgun (WGS) entry which is preliminary data.</text>
</comment>
<evidence type="ECO:0000313" key="6">
    <source>
        <dbReference type="EMBL" id="KAA8498545.1"/>
    </source>
</evidence>
<evidence type="ECO:0000256" key="2">
    <source>
        <dbReference type="ARBA" id="ARBA00011458"/>
    </source>
</evidence>
<dbReference type="GO" id="GO:0022627">
    <property type="term" value="C:cytosolic small ribosomal subunit"/>
    <property type="evidence" value="ECO:0007669"/>
    <property type="project" value="TreeGrafter"/>
</dbReference>